<dbReference type="PANTHER" id="PTHR33824">
    <property type="entry name" value="POLYKETIDE CYCLASE/DEHYDRASE AND LIPID TRANSPORT SUPERFAMILY PROTEIN"/>
    <property type="match status" value="1"/>
</dbReference>
<dbReference type="InterPro" id="IPR047137">
    <property type="entry name" value="ORF3"/>
</dbReference>
<evidence type="ECO:0000313" key="3">
    <source>
        <dbReference type="EMBL" id="MDL5156969.1"/>
    </source>
</evidence>
<dbReference type="Gene3D" id="3.30.530.20">
    <property type="match status" value="1"/>
</dbReference>
<sequence length="417" mass="45326">MTETATNTTNGTSAPGSIADALPTDRLKEAAQTLVTRLVGKLGEAALTQVEGLADRLSDVAENGGVGLTSALGGGASALQGESPIKGALSAGAGALKDRVTGALGNVIPGLGGSDDDGDDDGEGGSGGSGGGGAAGARGKFKFMNIFEAQDVGVPLRLAYDQWTQFADFPSFMKKVENVDQSSDEKVTWHAKVFWSKRSWETTIVEQIPDSHILWTSSGQKGRADGIVTFSELAPNLTRIVLIMEYYPQGFFEKTGNIWRAVGRRARLEFKHFCRYVMMDSLVNRDQIEGWRGEIRDSEVVKTHEEALEEERAAEEEDEDYDGEDVYDDEFSDEPSDEELDDDELADEELAADEDDLDDELADDELADDDLEDVADDEDLADDEPDDELDDVADDEEGADRDSRPRRRRGRREPTPA</sequence>
<feature type="region of interest" description="Disordered" evidence="1">
    <location>
        <begin position="300"/>
        <end position="417"/>
    </location>
</feature>
<dbReference type="SUPFAM" id="SSF55961">
    <property type="entry name" value="Bet v1-like"/>
    <property type="match status" value="1"/>
</dbReference>
<protein>
    <submittedName>
        <fullName evidence="3">SRPBCC family protein</fullName>
    </submittedName>
</protein>
<comment type="caution">
    <text evidence="3">The sequence shown here is derived from an EMBL/GenBank/DDBJ whole genome shotgun (WGS) entry which is preliminary data.</text>
</comment>
<name>A0ABT7M8G1_9PSEU</name>
<proteinExistence type="predicted"/>
<evidence type="ECO:0000256" key="1">
    <source>
        <dbReference type="SAM" id="MobiDB-lite"/>
    </source>
</evidence>
<reference evidence="3 4" key="1">
    <citation type="submission" date="2023-06" db="EMBL/GenBank/DDBJ databases">
        <title>Actinomycetospora Odt1-22.</title>
        <authorList>
            <person name="Supong K."/>
        </authorList>
    </citation>
    <scope>NUCLEOTIDE SEQUENCE [LARGE SCALE GENOMIC DNA]</scope>
    <source>
        <strain evidence="3 4">Odt1-22</strain>
    </source>
</reference>
<evidence type="ECO:0000259" key="2">
    <source>
        <dbReference type="Pfam" id="PF03364"/>
    </source>
</evidence>
<feature type="compositionally biased region" description="Acidic residues" evidence="1">
    <location>
        <begin position="114"/>
        <end position="123"/>
    </location>
</feature>
<feature type="region of interest" description="Disordered" evidence="1">
    <location>
        <begin position="1"/>
        <end position="20"/>
    </location>
</feature>
<feature type="domain" description="Coenzyme Q-binding protein COQ10 START" evidence="2">
    <location>
        <begin position="152"/>
        <end position="273"/>
    </location>
</feature>
<dbReference type="InterPro" id="IPR023393">
    <property type="entry name" value="START-like_dom_sf"/>
</dbReference>
<dbReference type="Pfam" id="PF03364">
    <property type="entry name" value="Polyketide_cyc"/>
    <property type="match status" value="1"/>
</dbReference>
<organism evidence="3 4">
    <name type="scientific">Actinomycetospora termitidis</name>
    <dbReference type="NCBI Taxonomy" id="3053470"/>
    <lineage>
        <taxon>Bacteria</taxon>
        <taxon>Bacillati</taxon>
        <taxon>Actinomycetota</taxon>
        <taxon>Actinomycetes</taxon>
        <taxon>Pseudonocardiales</taxon>
        <taxon>Pseudonocardiaceae</taxon>
        <taxon>Actinomycetospora</taxon>
    </lineage>
</organism>
<dbReference type="EMBL" id="JASVWF010000003">
    <property type="protein sequence ID" value="MDL5156969.1"/>
    <property type="molecule type" value="Genomic_DNA"/>
</dbReference>
<keyword evidence="4" id="KW-1185">Reference proteome</keyword>
<feature type="compositionally biased region" description="Acidic residues" evidence="1">
    <location>
        <begin position="307"/>
        <end position="399"/>
    </location>
</feature>
<accession>A0ABT7M8G1</accession>
<evidence type="ECO:0000313" key="4">
    <source>
        <dbReference type="Proteomes" id="UP001231924"/>
    </source>
</evidence>
<dbReference type="CDD" id="cd07817">
    <property type="entry name" value="SRPBCC_8"/>
    <property type="match status" value="1"/>
</dbReference>
<dbReference type="Proteomes" id="UP001231924">
    <property type="component" value="Unassembled WGS sequence"/>
</dbReference>
<feature type="region of interest" description="Disordered" evidence="1">
    <location>
        <begin position="107"/>
        <end position="133"/>
    </location>
</feature>
<feature type="compositionally biased region" description="Gly residues" evidence="1">
    <location>
        <begin position="124"/>
        <end position="133"/>
    </location>
</feature>
<dbReference type="InterPro" id="IPR005031">
    <property type="entry name" value="COQ10_START"/>
</dbReference>
<dbReference type="RefSeq" id="WP_286053379.1">
    <property type="nucleotide sequence ID" value="NZ_JASVWF010000003.1"/>
</dbReference>
<dbReference type="PANTHER" id="PTHR33824:SF7">
    <property type="entry name" value="POLYKETIDE CYCLASE_DEHYDRASE AND LIPID TRANSPORT SUPERFAMILY PROTEIN"/>
    <property type="match status" value="1"/>
</dbReference>
<gene>
    <name evidence="3" type="ORF">QRT03_13455</name>
</gene>
<feature type="compositionally biased region" description="Low complexity" evidence="1">
    <location>
        <begin position="1"/>
        <end position="17"/>
    </location>
</feature>